<sequence length="179" mass="20349">MTSALIDSIDSDALRERAETLRHGMKCTVSLPPANEACFNMDVVERRNYHGSIVFEDGKAWLARFRLPSHNAPPVEERNFDRIIDLELAIITAKIAAFQSPLLLYDLGELYHEGLSTPSEDEKHLAKILQEETKSDELSALVVQKQHFGVDQVIETNAEDGENLTRDMWYRNALFFDIS</sequence>
<comment type="caution">
    <text evidence="1">The sequence shown here is derived from an EMBL/GenBank/DDBJ whole genome shotgun (WGS) entry which is preliminary data.</text>
</comment>
<organism evidence="1 2">
    <name type="scientific">Ceratocystis fimbriata f. sp. platani</name>
    <dbReference type="NCBI Taxonomy" id="88771"/>
    <lineage>
        <taxon>Eukaryota</taxon>
        <taxon>Fungi</taxon>
        <taxon>Dikarya</taxon>
        <taxon>Ascomycota</taxon>
        <taxon>Pezizomycotina</taxon>
        <taxon>Sordariomycetes</taxon>
        <taxon>Hypocreomycetidae</taxon>
        <taxon>Microascales</taxon>
        <taxon>Ceratocystidaceae</taxon>
        <taxon>Ceratocystis</taxon>
    </lineage>
</organism>
<protein>
    <submittedName>
        <fullName evidence="1">Uncharacterized protein</fullName>
    </submittedName>
</protein>
<evidence type="ECO:0000313" key="2">
    <source>
        <dbReference type="Proteomes" id="UP000034841"/>
    </source>
</evidence>
<keyword evidence="2" id="KW-1185">Reference proteome</keyword>
<dbReference type="EMBL" id="LBBL01000025">
    <property type="protein sequence ID" value="KKF96873.1"/>
    <property type="molecule type" value="Genomic_DNA"/>
</dbReference>
<reference evidence="1 2" key="1">
    <citation type="submission" date="2015-04" db="EMBL/GenBank/DDBJ databases">
        <title>Genome sequence of Ceratocystis platani, a major pathogen of plane trees.</title>
        <authorList>
            <person name="Belbahri L."/>
        </authorList>
    </citation>
    <scope>NUCLEOTIDE SEQUENCE [LARGE SCALE GENOMIC DNA]</scope>
    <source>
        <strain evidence="1 2">CFO</strain>
    </source>
</reference>
<dbReference type="Proteomes" id="UP000034841">
    <property type="component" value="Unassembled WGS sequence"/>
</dbReference>
<proteinExistence type="predicted"/>
<name>A0A0F8BWF6_CERFI</name>
<dbReference type="OrthoDB" id="10003767at2759"/>
<accession>A0A0F8BWF6</accession>
<dbReference type="AlphaFoldDB" id="A0A0F8BWF6"/>
<gene>
    <name evidence="1" type="ORF">CFO_g758</name>
</gene>
<evidence type="ECO:0000313" key="1">
    <source>
        <dbReference type="EMBL" id="KKF96873.1"/>
    </source>
</evidence>